<dbReference type="SUPFAM" id="SSF81653">
    <property type="entry name" value="Calcium ATPase, transduction domain A"/>
    <property type="match status" value="1"/>
</dbReference>
<feature type="transmembrane region" description="Helical" evidence="15">
    <location>
        <begin position="1035"/>
        <end position="1056"/>
    </location>
</feature>
<feature type="transmembrane region" description="Helical" evidence="15">
    <location>
        <begin position="1003"/>
        <end position="1023"/>
    </location>
</feature>
<dbReference type="EMBL" id="HBFP01003239">
    <property type="protein sequence ID" value="CAD8817917.1"/>
    <property type="molecule type" value="Transcribed_RNA"/>
</dbReference>
<feature type="transmembrane region" description="Helical" evidence="15">
    <location>
        <begin position="351"/>
        <end position="372"/>
    </location>
</feature>
<feature type="binding site" evidence="13">
    <location>
        <position position="951"/>
    </location>
    <ligand>
        <name>ATP</name>
        <dbReference type="ChEBI" id="CHEBI:30616"/>
    </ligand>
</feature>
<feature type="domain" description="P-type ATPase N-terminal" evidence="17">
    <location>
        <begin position="71"/>
        <end position="130"/>
    </location>
</feature>
<dbReference type="InterPro" id="IPR044492">
    <property type="entry name" value="P_typ_ATPase_HD_dom"/>
</dbReference>
<feature type="binding site" evidence="13">
    <location>
        <position position="732"/>
    </location>
    <ligand>
        <name>ATP</name>
        <dbReference type="ChEBI" id="CHEBI:30616"/>
    </ligand>
</feature>
<feature type="binding site" evidence="13">
    <location>
        <position position="815"/>
    </location>
    <ligand>
        <name>ATP</name>
        <dbReference type="ChEBI" id="CHEBI:30616"/>
    </ligand>
</feature>
<evidence type="ECO:0000256" key="15">
    <source>
        <dbReference type="RuleBase" id="RU362033"/>
    </source>
</evidence>
<keyword evidence="5 13" id="KW-0547">Nucleotide-binding</keyword>
<comment type="cofactor">
    <cofactor evidence="14">
        <name>Mg(2+)</name>
        <dbReference type="ChEBI" id="CHEBI:18420"/>
    </cofactor>
</comment>
<dbReference type="GO" id="GO:0000287">
    <property type="term" value="F:magnesium ion binding"/>
    <property type="evidence" value="ECO:0007669"/>
    <property type="project" value="UniProtKB-UniRule"/>
</dbReference>
<dbReference type="InterPro" id="IPR036412">
    <property type="entry name" value="HAD-like_sf"/>
</dbReference>
<evidence type="ECO:0000256" key="16">
    <source>
        <dbReference type="SAM" id="MobiDB-lite"/>
    </source>
</evidence>
<keyword evidence="8 15" id="KW-1278">Translocase</keyword>
<dbReference type="GO" id="GO:0045332">
    <property type="term" value="P:phospholipid translocation"/>
    <property type="evidence" value="ECO:0007669"/>
    <property type="project" value="TreeGrafter"/>
</dbReference>
<dbReference type="InterPro" id="IPR032631">
    <property type="entry name" value="P-type_ATPase_N"/>
</dbReference>
<feature type="binding site" evidence="14">
    <location>
        <position position="467"/>
    </location>
    <ligand>
        <name>Mg(2+)</name>
        <dbReference type="ChEBI" id="CHEBI:18420"/>
    </ligand>
</feature>
<dbReference type="InterPro" id="IPR006539">
    <property type="entry name" value="P-type_ATPase_IV"/>
</dbReference>
<feature type="transmembrane region" description="Helical" evidence="15">
    <location>
        <begin position="135"/>
        <end position="154"/>
    </location>
</feature>
<comment type="similarity">
    <text evidence="2 15">Belongs to the cation transport ATPase (P-type) (TC 3.A.3) family. Type IV subfamily.</text>
</comment>
<dbReference type="SUPFAM" id="SSF81665">
    <property type="entry name" value="Calcium ATPase, transmembrane domain M"/>
    <property type="match status" value="1"/>
</dbReference>
<dbReference type="PRINTS" id="PR00119">
    <property type="entry name" value="CATATPASE"/>
</dbReference>
<feature type="binding site" evidence="13">
    <location>
        <position position="469"/>
    </location>
    <ligand>
        <name>ATP</name>
        <dbReference type="ChEBI" id="CHEBI:30616"/>
    </ligand>
</feature>
<dbReference type="Gene3D" id="2.70.150.10">
    <property type="entry name" value="Calcium-transporting ATPase, cytoplasmic transduction domain A"/>
    <property type="match status" value="1"/>
</dbReference>
<dbReference type="InterPro" id="IPR001757">
    <property type="entry name" value="P_typ_ATPase"/>
</dbReference>
<dbReference type="SUPFAM" id="SSF81660">
    <property type="entry name" value="Metal cation-transporting ATPase, ATP-binding domain N"/>
    <property type="match status" value="1"/>
</dbReference>
<evidence type="ECO:0000259" key="17">
    <source>
        <dbReference type="Pfam" id="PF16209"/>
    </source>
</evidence>
<evidence type="ECO:0000256" key="4">
    <source>
        <dbReference type="ARBA" id="ARBA00022723"/>
    </source>
</evidence>
<feature type="compositionally biased region" description="Polar residues" evidence="16">
    <location>
        <begin position="590"/>
        <end position="608"/>
    </location>
</feature>
<accession>A0A7S0ZD02</accession>
<dbReference type="NCBIfam" id="TIGR01652">
    <property type="entry name" value="ATPase-Plipid"/>
    <property type="match status" value="1"/>
</dbReference>
<reference evidence="19" key="1">
    <citation type="submission" date="2021-01" db="EMBL/GenBank/DDBJ databases">
        <authorList>
            <person name="Corre E."/>
            <person name="Pelletier E."/>
            <person name="Niang G."/>
            <person name="Scheremetjew M."/>
            <person name="Finn R."/>
            <person name="Kale V."/>
            <person name="Holt S."/>
            <person name="Cochrane G."/>
            <person name="Meng A."/>
            <person name="Brown T."/>
            <person name="Cohen L."/>
        </authorList>
    </citation>
    <scope>NUCLEOTIDE SEQUENCE</scope>
    <source>
        <strain evidence="19">CCMP3278</strain>
    </source>
</reference>
<evidence type="ECO:0000256" key="12">
    <source>
        <dbReference type="PIRSR" id="PIRSR606539-1"/>
    </source>
</evidence>
<protein>
    <recommendedName>
        <fullName evidence="15">Phospholipid-transporting ATPase</fullName>
        <ecNumber evidence="15">7.6.2.1</ecNumber>
    </recommendedName>
</protein>
<keyword evidence="10 15" id="KW-0472">Membrane</keyword>
<feature type="compositionally biased region" description="Basic residues" evidence="16">
    <location>
        <begin position="1416"/>
        <end position="1425"/>
    </location>
</feature>
<evidence type="ECO:0000259" key="18">
    <source>
        <dbReference type="Pfam" id="PF16212"/>
    </source>
</evidence>
<feature type="binding site" evidence="13">
    <location>
        <position position="698"/>
    </location>
    <ligand>
        <name>ATP</name>
        <dbReference type="ChEBI" id="CHEBI:30616"/>
    </ligand>
</feature>
<feature type="compositionally biased region" description="Basic and acidic residues" evidence="16">
    <location>
        <begin position="611"/>
        <end position="622"/>
    </location>
</feature>
<dbReference type="SFLD" id="SFLDG00002">
    <property type="entry name" value="C1.7:_P-type_atpase_like"/>
    <property type="match status" value="1"/>
</dbReference>
<evidence type="ECO:0000256" key="8">
    <source>
        <dbReference type="ARBA" id="ARBA00022967"/>
    </source>
</evidence>
<dbReference type="FunFam" id="3.40.50.1000:FF:000001">
    <property type="entry name" value="Phospholipid-transporting ATPase IC"/>
    <property type="match status" value="1"/>
</dbReference>
<evidence type="ECO:0000256" key="6">
    <source>
        <dbReference type="ARBA" id="ARBA00022840"/>
    </source>
</evidence>
<feature type="binding site" evidence="13">
    <location>
        <position position="957"/>
    </location>
    <ligand>
        <name>ATP</name>
        <dbReference type="ChEBI" id="CHEBI:30616"/>
    </ligand>
</feature>
<feature type="binding site" evidence="14">
    <location>
        <position position="978"/>
    </location>
    <ligand>
        <name>Mg(2+)</name>
        <dbReference type="ChEBI" id="CHEBI:18420"/>
    </ligand>
</feature>
<dbReference type="InterPro" id="IPR018303">
    <property type="entry name" value="ATPase_P-typ_P_site"/>
</dbReference>
<keyword evidence="4 14" id="KW-0479">Metal-binding</keyword>
<dbReference type="Pfam" id="PF16209">
    <property type="entry name" value="PhoLip_ATPase_N"/>
    <property type="match status" value="1"/>
</dbReference>
<feature type="transmembrane region" description="Helical" evidence="15">
    <location>
        <begin position="1118"/>
        <end position="1136"/>
    </location>
</feature>
<feature type="compositionally biased region" description="Polar residues" evidence="16">
    <location>
        <begin position="1431"/>
        <end position="1451"/>
    </location>
</feature>
<evidence type="ECO:0000256" key="13">
    <source>
        <dbReference type="PIRSR" id="PIRSR606539-2"/>
    </source>
</evidence>
<feature type="domain" description="P-type ATPase C-terminal" evidence="18">
    <location>
        <begin position="1004"/>
        <end position="1257"/>
    </location>
</feature>
<dbReference type="GO" id="GO:0016887">
    <property type="term" value="F:ATP hydrolysis activity"/>
    <property type="evidence" value="ECO:0007669"/>
    <property type="project" value="InterPro"/>
</dbReference>
<dbReference type="SFLD" id="SFLDS00003">
    <property type="entry name" value="Haloacid_Dehalogenase"/>
    <property type="match status" value="1"/>
</dbReference>
<evidence type="ECO:0000256" key="14">
    <source>
        <dbReference type="PIRSR" id="PIRSR606539-3"/>
    </source>
</evidence>
<dbReference type="InterPro" id="IPR023214">
    <property type="entry name" value="HAD_sf"/>
</dbReference>
<feature type="region of interest" description="Disordered" evidence="16">
    <location>
        <begin position="580"/>
        <end position="627"/>
    </location>
</feature>
<feature type="binding site" evidence="13">
    <location>
        <position position="467"/>
    </location>
    <ligand>
        <name>ATP</name>
        <dbReference type="ChEBI" id="CHEBI:30616"/>
    </ligand>
</feature>
<proteinExistence type="inferred from homology"/>
<evidence type="ECO:0000256" key="5">
    <source>
        <dbReference type="ARBA" id="ARBA00022741"/>
    </source>
</evidence>
<evidence type="ECO:0000256" key="7">
    <source>
        <dbReference type="ARBA" id="ARBA00022842"/>
    </source>
</evidence>
<dbReference type="Gene3D" id="3.40.1110.10">
    <property type="entry name" value="Calcium-transporting ATPase, cytoplasmic domain N"/>
    <property type="match status" value="1"/>
</dbReference>
<feature type="transmembrane region" description="Helical" evidence="15">
    <location>
        <begin position="1156"/>
        <end position="1177"/>
    </location>
</feature>
<feature type="transmembrane region" description="Helical" evidence="15">
    <location>
        <begin position="1230"/>
        <end position="1251"/>
    </location>
</feature>
<evidence type="ECO:0000256" key="1">
    <source>
        <dbReference type="ARBA" id="ARBA00004141"/>
    </source>
</evidence>
<dbReference type="InterPro" id="IPR008250">
    <property type="entry name" value="ATPase_P-typ_transduc_dom_A_sf"/>
</dbReference>
<evidence type="ECO:0000313" key="19">
    <source>
        <dbReference type="EMBL" id="CAD8817917.1"/>
    </source>
</evidence>
<dbReference type="EC" id="7.6.2.1" evidence="15"/>
<dbReference type="SUPFAM" id="SSF56784">
    <property type="entry name" value="HAD-like"/>
    <property type="match status" value="1"/>
</dbReference>
<keyword evidence="7 14" id="KW-0460">Magnesium</keyword>
<feature type="transmembrane region" description="Helical" evidence="15">
    <location>
        <begin position="110"/>
        <end position="129"/>
    </location>
</feature>
<feature type="binding site" evidence="13">
    <location>
        <position position="982"/>
    </location>
    <ligand>
        <name>ATP</name>
        <dbReference type="ChEBI" id="CHEBI:30616"/>
    </ligand>
</feature>
<dbReference type="InterPro" id="IPR023299">
    <property type="entry name" value="ATPase_P-typ_cyto_dom_N"/>
</dbReference>
<evidence type="ECO:0000256" key="3">
    <source>
        <dbReference type="ARBA" id="ARBA00022692"/>
    </source>
</evidence>
<feature type="region of interest" description="Disordered" evidence="16">
    <location>
        <begin position="1414"/>
        <end position="1458"/>
    </location>
</feature>
<dbReference type="PANTHER" id="PTHR24092:SF150">
    <property type="entry name" value="PHOSPHOLIPID-TRANSPORTING ATPASE"/>
    <property type="match status" value="1"/>
</dbReference>
<sequence>MLDHEQAKGLTRDGRKQSKFGGISERFKRMKQRTTRTLNHGLAKCLPKKFHAKLFGNVEALKELTAGVRTVHLNDPAANDAFVNNFISTSKYEVWNFLPIFLFEQFSRPANAYFIVIGILGALPLFSLVEGFGRYGILITLSIMIGISGIREVVEDVRRHSQDKKVNNADSFVLGHGECKWGAIRVGNIIRVNNKEHLPADIVLLSVSSLDGVVFVETKNLDGETNLKRKMSLLPVSNLCISEEKMLGLSGVIECDAPNDKIYKFSGSLSLKLNVDDDSMESDDQDMQTSAGTKTKKFALSPENVLVRGSSVQNTDYVYGIVVYAGVDTKLMKNMKPSPKKISLLEKKANTYLLLPLLFQIICTALLFGFGLSRCNSSEALQFWYFNPDAVACTSLDKFALFVRQFTLMSSFVPIGLYVTMELCRLLQNYFITRDRSMYYAPLDVYTQVRTTGLNEENGIVDYIFSDKTGTLTANEMVFQKCVVGETIYSNMPDSDREFYESSQKVESLAELRSTMQSVRSKNGSSELQSGSISSESAELAIQFFSLLALCHTVVPQSSIKKEESKQRKRLESMDNLKEFAPSASDPLSARNSADISSTIDCPQTSVTFDDENRSEESESKPDYQATSPDEAALVMAAYQQGFQFVARTSSTMIVDVFGTQEEWEILAVLEFNSTRKRMSMVARLKTDKEQRLWLFCKGADSVIFERLSPGQEEQADKLTATLDIFAAEGLRTLVMAYAELDEDVFFNWLEKYTEASSIVGDARDAAVEEVENSLEINLQILGATAIEDKLQENVPETLIAMGRAGIKLWVCTGDKQETAINIGLSCGILDENMDVVILNEQNLEDTEAQIDRAMGRWSALRSLRSSQNVDAKSESKLAGRKGIQMGDNSDSMPGSGGEQNVSNDHYSDDIHFSHFGIVVDGGTLNYALSPELAYKFMLVARMAKTVISCRVSPKQKTEIVELVRRFEPDKITLAIGDGANDVGMIQAAHIGIGLYGKEGVEAVLASDFALGRFYFLSTLLFVHGRWCYKRLSKMVMAVLYKSIIWSLLDVYNAFYIEFSSAPLVDPLLGGMYNLLITSLPTLILGVWDYDVSKSYALMFPELYRKGLRRSSSRYRNFLSWIAAGVWHSALIYFSVRSSFGIGLASVTKFGKSDGLSSFGILNMGLASFVVHAYIMIFIGSWNIVTAGLYLLSLLSFIFLALVFSSPAVSDAVSPTIYLVSQQLFAQAKTWLMFIIVPVMAVIPYSAYRYYKRNYHPGLKHMIQELMRTGIRREDVLLPPITHTKAKALPRFVRRQAGFSVSGYNFDMDDTGATLRTAFRPDYRRIRMRHLKRSGSDTELDVAGIKSERMAQMKHRRARSDADALKNPLMSDAEANAAAMAAAAGLSHALQAQQQQIQAESLTDEVVSTVNTANLKKQRTRRGPARKVQFDTPNESDSANQIDSEAEQQQESGRRLSA</sequence>
<evidence type="ECO:0000256" key="9">
    <source>
        <dbReference type="ARBA" id="ARBA00022989"/>
    </source>
</evidence>
<feature type="transmembrane region" description="Helical" evidence="15">
    <location>
        <begin position="1068"/>
        <end position="1088"/>
    </location>
</feature>
<gene>
    <name evidence="19" type="ORF">TOLI1172_LOCUS2306</name>
</gene>
<feature type="compositionally biased region" description="Polar residues" evidence="16">
    <location>
        <begin position="887"/>
        <end position="904"/>
    </location>
</feature>
<dbReference type="GO" id="GO:0005886">
    <property type="term" value="C:plasma membrane"/>
    <property type="evidence" value="ECO:0007669"/>
    <property type="project" value="TreeGrafter"/>
</dbReference>
<dbReference type="InterPro" id="IPR032630">
    <property type="entry name" value="P_typ_ATPase_c"/>
</dbReference>
<feature type="binding site" evidence="13">
    <location>
        <position position="672"/>
    </location>
    <ligand>
        <name>ATP</name>
        <dbReference type="ChEBI" id="CHEBI:30616"/>
    </ligand>
</feature>
<feature type="binding site" evidence="14">
    <location>
        <position position="982"/>
    </location>
    <ligand>
        <name>Mg(2+)</name>
        <dbReference type="ChEBI" id="CHEBI:18420"/>
    </ligand>
</feature>
<feature type="binding site" evidence="13">
    <location>
        <position position="813"/>
    </location>
    <ligand>
        <name>ATP</name>
        <dbReference type="ChEBI" id="CHEBI:30616"/>
    </ligand>
</feature>
<name>A0A7S0ZD02_9RHOD</name>
<feature type="binding site" evidence="13">
    <location>
        <position position="631"/>
    </location>
    <ligand>
        <name>ATP</name>
        <dbReference type="ChEBI" id="CHEBI:30616"/>
    </ligand>
</feature>
<feature type="binding site" evidence="13">
    <location>
        <position position="814"/>
    </location>
    <ligand>
        <name>ATP</name>
        <dbReference type="ChEBI" id="CHEBI:30616"/>
    </ligand>
</feature>
<dbReference type="Pfam" id="PF13246">
    <property type="entry name" value="Cation_ATPase"/>
    <property type="match status" value="1"/>
</dbReference>
<feature type="region of interest" description="Disordered" evidence="16">
    <location>
        <begin position="869"/>
        <end position="904"/>
    </location>
</feature>
<organism evidence="19">
    <name type="scientific">Timspurckia oligopyrenoides</name>
    <dbReference type="NCBI Taxonomy" id="708627"/>
    <lineage>
        <taxon>Eukaryota</taxon>
        <taxon>Rhodophyta</taxon>
        <taxon>Bangiophyceae</taxon>
        <taxon>Porphyridiales</taxon>
        <taxon>Porphyridiaceae</taxon>
        <taxon>Timspurckia</taxon>
    </lineage>
</organism>
<dbReference type="PROSITE" id="PS00154">
    <property type="entry name" value="ATPASE_E1_E2"/>
    <property type="match status" value="1"/>
</dbReference>
<dbReference type="InterPro" id="IPR023298">
    <property type="entry name" value="ATPase_P-typ_TM_dom_sf"/>
</dbReference>
<comment type="catalytic activity">
    <reaction evidence="11 15">
        <text>ATP + H2O + phospholipidSide 1 = ADP + phosphate + phospholipidSide 2.</text>
        <dbReference type="EC" id="7.6.2.1"/>
    </reaction>
</comment>
<comment type="subcellular location">
    <subcellularLocation>
        <location evidence="1 15">Membrane</location>
        <topology evidence="1 15">Multi-pass membrane protein</topology>
    </subcellularLocation>
</comment>
<evidence type="ECO:0000256" key="2">
    <source>
        <dbReference type="ARBA" id="ARBA00008109"/>
    </source>
</evidence>
<keyword evidence="3 15" id="KW-0812">Transmembrane</keyword>
<dbReference type="GO" id="GO:0005524">
    <property type="term" value="F:ATP binding"/>
    <property type="evidence" value="ECO:0007669"/>
    <property type="project" value="UniProtKB-UniRule"/>
</dbReference>
<dbReference type="GO" id="GO:0140326">
    <property type="term" value="F:ATPase-coupled intramembrane lipid transporter activity"/>
    <property type="evidence" value="ECO:0007669"/>
    <property type="project" value="UniProtKB-EC"/>
</dbReference>
<keyword evidence="9 15" id="KW-1133">Transmembrane helix</keyword>
<dbReference type="Pfam" id="PF16212">
    <property type="entry name" value="PhoLip_ATPase_C"/>
    <property type="match status" value="1"/>
</dbReference>
<dbReference type="PANTHER" id="PTHR24092">
    <property type="entry name" value="PROBABLE PHOSPHOLIPID-TRANSPORTING ATPASE"/>
    <property type="match status" value="1"/>
</dbReference>
<evidence type="ECO:0000256" key="10">
    <source>
        <dbReference type="ARBA" id="ARBA00023136"/>
    </source>
</evidence>
<feature type="binding site" evidence="13">
    <location>
        <position position="981"/>
    </location>
    <ligand>
        <name>ATP</name>
        <dbReference type="ChEBI" id="CHEBI:30616"/>
    </ligand>
</feature>
<feature type="active site" description="4-aspartylphosphate intermediate" evidence="12">
    <location>
        <position position="467"/>
    </location>
</feature>
<keyword evidence="6 13" id="KW-0067">ATP-binding</keyword>
<dbReference type="Gene3D" id="3.40.50.1000">
    <property type="entry name" value="HAD superfamily/HAD-like"/>
    <property type="match status" value="1"/>
</dbReference>
<feature type="binding site" evidence="13">
    <location>
        <position position="468"/>
    </location>
    <ligand>
        <name>ATP</name>
        <dbReference type="ChEBI" id="CHEBI:30616"/>
    </ligand>
</feature>
<dbReference type="NCBIfam" id="TIGR01494">
    <property type="entry name" value="ATPase_P-type"/>
    <property type="match status" value="1"/>
</dbReference>
<feature type="transmembrane region" description="Helical" evidence="15">
    <location>
        <begin position="1189"/>
        <end position="1210"/>
    </location>
</feature>
<feature type="binding site" evidence="14">
    <location>
        <position position="469"/>
    </location>
    <ligand>
        <name>Mg(2+)</name>
        <dbReference type="ChEBI" id="CHEBI:18420"/>
    </ligand>
</feature>
<dbReference type="SFLD" id="SFLDF00027">
    <property type="entry name" value="p-type_atpase"/>
    <property type="match status" value="1"/>
</dbReference>
<evidence type="ECO:0000256" key="11">
    <source>
        <dbReference type="ARBA" id="ARBA00034036"/>
    </source>
</evidence>